<protein>
    <submittedName>
        <fullName evidence="3">Uncharacterized protein</fullName>
    </submittedName>
</protein>
<keyword evidence="2" id="KW-0472">Membrane</keyword>
<keyword evidence="2" id="KW-0812">Transmembrane</keyword>
<evidence type="ECO:0000313" key="4">
    <source>
        <dbReference type="Proteomes" id="UP000326532"/>
    </source>
</evidence>
<gene>
    <name evidence="3" type="ORF">BDV34DRAFT_220195</name>
</gene>
<dbReference type="AlphaFoldDB" id="A0A5N6E1F6"/>
<evidence type="ECO:0000256" key="2">
    <source>
        <dbReference type="SAM" id="Phobius"/>
    </source>
</evidence>
<evidence type="ECO:0000313" key="3">
    <source>
        <dbReference type="EMBL" id="KAB8211025.1"/>
    </source>
</evidence>
<dbReference type="Proteomes" id="UP000326532">
    <property type="component" value="Unassembled WGS sequence"/>
</dbReference>
<feature type="compositionally biased region" description="Pro residues" evidence="1">
    <location>
        <begin position="127"/>
        <end position="150"/>
    </location>
</feature>
<evidence type="ECO:0000256" key="1">
    <source>
        <dbReference type="SAM" id="MobiDB-lite"/>
    </source>
</evidence>
<dbReference type="VEuPathDB" id="FungiDB:BDV34DRAFT_220195"/>
<feature type="region of interest" description="Disordered" evidence="1">
    <location>
        <begin position="127"/>
        <end position="178"/>
    </location>
</feature>
<sequence>MQALQSPASPTQSATGGVSPGWQIGYSAFGLFGLIVLGAFGTLFAICLMRAKQRYAIGDYVPNNYDDWERAYRLTRPQPRRKWWRVLLENFCCCFGVKPKPFNINALLEEEGRLPVPLTTLKAPSPPLPPLPPWPPASPPPLPQLPPLPSPSGSWDSGGGAPKTTRPWYKTMWKPKAK</sequence>
<keyword evidence="2" id="KW-1133">Transmembrane helix</keyword>
<feature type="transmembrane region" description="Helical" evidence="2">
    <location>
        <begin position="24"/>
        <end position="48"/>
    </location>
</feature>
<accession>A0A5N6E1F6</accession>
<name>A0A5N6E1F6_ASPPA</name>
<dbReference type="EMBL" id="ML734940">
    <property type="protein sequence ID" value="KAB8211025.1"/>
    <property type="molecule type" value="Genomic_DNA"/>
</dbReference>
<keyword evidence="4" id="KW-1185">Reference proteome</keyword>
<proteinExistence type="predicted"/>
<organism evidence="3 4">
    <name type="scientific">Aspergillus parasiticus</name>
    <dbReference type="NCBI Taxonomy" id="5067"/>
    <lineage>
        <taxon>Eukaryota</taxon>
        <taxon>Fungi</taxon>
        <taxon>Dikarya</taxon>
        <taxon>Ascomycota</taxon>
        <taxon>Pezizomycotina</taxon>
        <taxon>Eurotiomycetes</taxon>
        <taxon>Eurotiomycetidae</taxon>
        <taxon>Eurotiales</taxon>
        <taxon>Aspergillaceae</taxon>
        <taxon>Aspergillus</taxon>
        <taxon>Aspergillus subgen. Circumdati</taxon>
    </lineage>
</organism>
<reference evidence="3 4" key="1">
    <citation type="submission" date="2019-04" db="EMBL/GenBank/DDBJ databases">
        <title>Fungal friends and foes A comparative genomics study of 23 Aspergillus species from section Flavi.</title>
        <authorList>
            <consortium name="DOE Joint Genome Institute"/>
            <person name="Kjaerbolling I."/>
            <person name="Vesth T.C."/>
            <person name="Frisvad J.C."/>
            <person name="Nybo J.L."/>
            <person name="Theobald S."/>
            <person name="Kildgaard S."/>
            <person name="Petersen T.I."/>
            <person name="Kuo A."/>
            <person name="Sato A."/>
            <person name="Lyhne E.K."/>
            <person name="Kogle M.E."/>
            <person name="Wiebenga A."/>
            <person name="Kun R.S."/>
            <person name="Lubbers R.J."/>
            <person name="Makela M.R."/>
            <person name="Barry K."/>
            <person name="Chovatia M."/>
            <person name="Clum A."/>
            <person name="Daum C."/>
            <person name="Haridas S."/>
            <person name="He G."/>
            <person name="LaButti K."/>
            <person name="Lipzen A."/>
            <person name="Mondo S."/>
            <person name="Pangilinan J."/>
            <person name="Riley R."/>
            <person name="Salamov A."/>
            <person name="Simmons B.A."/>
            <person name="Magnuson J.K."/>
            <person name="Henrissat B."/>
            <person name="Mortensen U.H."/>
            <person name="Larsen T.O."/>
            <person name="De vries R.P."/>
            <person name="Grigoriev I.V."/>
            <person name="Machida M."/>
            <person name="Baker S.E."/>
            <person name="Andersen M.R."/>
        </authorList>
    </citation>
    <scope>NUCLEOTIDE SEQUENCE [LARGE SCALE GENOMIC DNA]</scope>
    <source>
        <strain evidence="3 4">CBS 117618</strain>
    </source>
</reference>